<keyword evidence="3 5" id="KW-1133">Transmembrane helix</keyword>
<keyword evidence="4 5" id="KW-0472">Membrane</keyword>
<dbReference type="Gene3D" id="1.20.1250.20">
    <property type="entry name" value="MFS general substrate transporter like domains"/>
    <property type="match status" value="1"/>
</dbReference>
<feature type="transmembrane region" description="Helical" evidence="5">
    <location>
        <begin position="148"/>
        <end position="170"/>
    </location>
</feature>
<dbReference type="HOGENOM" id="CLU_000960_22_0_1"/>
<dbReference type="EMBL" id="KN837117">
    <property type="protein sequence ID" value="KIJ44518.1"/>
    <property type="molecule type" value="Genomic_DNA"/>
</dbReference>
<evidence type="ECO:0000256" key="3">
    <source>
        <dbReference type="ARBA" id="ARBA00022989"/>
    </source>
</evidence>
<organism evidence="6 7">
    <name type="scientific">Sphaerobolus stellatus (strain SS14)</name>
    <dbReference type="NCBI Taxonomy" id="990650"/>
    <lineage>
        <taxon>Eukaryota</taxon>
        <taxon>Fungi</taxon>
        <taxon>Dikarya</taxon>
        <taxon>Basidiomycota</taxon>
        <taxon>Agaricomycotina</taxon>
        <taxon>Agaricomycetes</taxon>
        <taxon>Phallomycetidae</taxon>
        <taxon>Geastrales</taxon>
        <taxon>Sphaerobolaceae</taxon>
        <taxon>Sphaerobolus</taxon>
    </lineage>
</organism>
<evidence type="ECO:0000313" key="6">
    <source>
        <dbReference type="EMBL" id="KIJ44518.1"/>
    </source>
</evidence>
<dbReference type="InterPro" id="IPR011701">
    <property type="entry name" value="MFS"/>
</dbReference>
<dbReference type="SUPFAM" id="SSF103473">
    <property type="entry name" value="MFS general substrate transporter"/>
    <property type="match status" value="1"/>
</dbReference>
<proteinExistence type="predicted"/>
<sequence>MNSEEKHSTQLQLQLQIIVEEIHGETEISVDGYPKFDEMSIGRVALILVGLGVACFLFAIAGIAEALNVKGSFTWITTSYLLTTCAFLPIIGRLADAIGARLLLIINNGPGLAKNLTQLVAGRSLSGVGGAGILTLAIIMILKQRGNYFTLVNIVYTFADAMGPIVGGAFTRTGNWRWIFLFNAPFGPLPNPHASSSKSRYWRTTLRCFDILGMPMLIATLTFLVIALNTGGQSLPFVSFVGFLLVEKWAKMPIAPLHLFSKWEWRNVPIIVLFLQVIGISTINASALIIPFLSTAATASTICNYLTAKYGYMTSSYTISNAVLSAAMGTQTTMVIAQIGIPRDLLSTVTALVSTVAALEGVLGVAIIGTITQNTFKHHLSPAILAIPNVNVNDAVILVRDNPQIRAEVIEAYN</sequence>
<feature type="transmembrane region" description="Helical" evidence="5">
    <location>
        <begin position="79"/>
        <end position="104"/>
    </location>
</feature>
<evidence type="ECO:0000256" key="1">
    <source>
        <dbReference type="ARBA" id="ARBA00004141"/>
    </source>
</evidence>
<keyword evidence="7" id="KW-1185">Reference proteome</keyword>
<keyword evidence="2 5" id="KW-0812">Transmembrane</keyword>
<evidence type="ECO:0000313" key="7">
    <source>
        <dbReference type="Proteomes" id="UP000054279"/>
    </source>
</evidence>
<feature type="transmembrane region" description="Helical" evidence="5">
    <location>
        <begin position="208"/>
        <end position="228"/>
    </location>
</feature>
<protein>
    <recommendedName>
        <fullName evidence="8">Major facilitator superfamily (MFS) profile domain-containing protein</fullName>
    </recommendedName>
</protein>
<comment type="subcellular location">
    <subcellularLocation>
        <location evidence="1">Membrane</location>
        <topology evidence="1">Multi-pass membrane protein</topology>
    </subcellularLocation>
</comment>
<dbReference type="GO" id="GO:0005886">
    <property type="term" value="C:plasma membrane"/>
    <property type="evidence" value="ECO:0007669"/>
    <property type="project" value="TreeGrafter"/>
</dbReference>
<dbReference type="PANTHER" id="PTHR23501">
    <property type="entry name" value="MAJOR FACILITATOR SUPERFAMILY"/>
    <property type="match status" value="1"/>
</dbReference>
<dbReference type="OrthoDB" id="6770063at2759"/>
<feature type="transmembrane region" description="Helical" evidence="5">
    <location>
        <begin position="270"/>
        <end position="293"/>
    </location>
</feature>
<feature type="transmembrane region" description="Helical" evidence="5">
    <location>
        <begin position="44"/>
        <end position="67"/>
    </location>
</feature>
<evidence type="ECO:0000256" key="5">
    <source>
        <dbReference type="SAM" id="Phobius"/>
    </source>
</evidence>
<evidence type="ECO:0008006" key="8">
    <source>
        <dbReference type="Google" id="ProtNLM"/>
    </source>
</evidence>
<dbReference type="GO" id="GO:0022857">
    <property type="term" value="F:transmembrane transporter activity"/>
    <property type="evidence" value="ECO:0007669"/>
    <property type="project" value="InterPro"/>
</dbReference>
<dbReference type="InterPro" id="IPR036259">
    <property type="entry name" value="MFS_trans_sf"/>
</dbReference>
<reference evidence="6 7" key="1">
    <citation type="submission" date="2014-06" db="EMBL/GenBank/DDBJ databases">
        <title>Evolutionary Origins and Diversification of the Mycorrhizal Mutualists.</title>
        <authorList>
            <consortium name="DOE Joint Genome Institute"/>
            <consortium name="Mycorrhizal Genomics Consortium"/>
            <person name="Kohler A."/>
            <person name="Kuo A."/>
            <person name="Nagy L.G."/>
            <person name="Floudas D."/>
            <person name="Copeland A."/>
            <person name="Barry K.W."/>
            <person name="Cichocki N."/>
            <person name="Veneault-Fourrey C."/>
            <person name="LaButti K."/>
            <person name="Lindquist E.A."/>
            <person name="Lipzen A."/>
            <person name="Lundell T."/>
            <person name="Morin E."/>
            <person name="Murat C."/>
            <person name="Riley R."/>
            <person name="Ohm R."/>
            <person name="Sun H."/>
            <person name="Tunlid A."/>
            <person name="Henrissat B."/>
            <person name="Grigoriev I.V."/>
            <person name="Hibbett D.S."/>
            <person name="Martin F."/>
        </authorList>
    </citation>
    <scope>NUCLEOTIDE SEQUENCE [LARGE SCALE GENOMIC DNA]</scope>
    <source>
        <strain evidence="6 7">SS14</strain>
    </source>
</reference>
<dbReference type="PANTHER" id="PTHR23501:SF39">
    <property type="entry name" value="MULTIDRUG TRANSPORTER, PUTATIVE (AFU_ORTHOLOGUE AFUA_1G05010)-RELATED"/>
    <property type="match status" value="1"/>
</dbReference>
<dbReference type="Proteomes" id="UP000054279">
    <property type="component" value="Unassembled WGS sequence"/>
</dbReference>
<evidence type="ECO:0000256" key="4">
    <source>
        <dbReference type="ARBA" id="ARBA00023136"/>
    </source>
</evidence>
<dbReference type="AlphaFoldDB" id="A0A0C9UNE2"/>
<dbReference type="Pfam" id="PF07690">
    <property type="entry name" value="MFS_1"/>
    <property type="match status" value="1"/>
</dbReference>
<name>A0A0C9UNE2_SPHS4</name>
<gene>
    <name evidence="6" type="ORF">M422DRAFT_30362</name>
</gene>
<feature type="transmembrane region" description="Helical" evidence="5">
    <location>
        <begin position="125"/>
        <end position="142"/>
    </location>
</feature>
<accession>A0A0C9UNE2</accession>
<evidence type="ECO:0000256" key="2">
    <source>
        <dbReference type="ARBA" id="ARBA00022692"/>
    </source>
</evidence>